<keyword evidence="6" id="KW-1185">Reference proteome</keyword>
<protein>
    <submittedName>
        <fullName evidence="5">Amino acid adenylation enzyme/thioester reductase family protein</fullName>
    </submittedName>
</protein>
<dbReference type="eggNOG" id="COG1020">
    <property type="taxonomic scope" value="Bacteria"/>
</dbReference>
<evidence type="ECO:0000256" key="1">
    <source>
        <dbReference type="ARBA" id="ARBA00001957"/>
    </source>
</evidence>
<dbReference type="InterPro" id="IPR020806">
    <property type="entry name" value="PKS_PP-bd"/>
</dbReference>
<dbReference type="InterPro" id="IPR020845">
    <property type="entry name" value="AMP-binding_CS"/>
</dbReference>
<dbReference type="PROSITE" id="PS00012">
    <property type="entry name" value="PHOSPHOPANTETHEINE"/>
    <property type="match status" value="1"/>
</dbReference>
<dbReference type="InterPro" id="IPR000873">
    <property type="entry name" value="AMP-dep_synth/lig_dom"/>
</dbReference>
<evidence type="ECO:0000313" key="6">
    <source>
        <dbReference type="Proteomes" id="UP000002791"/>
    </source>
</evidence>
<dbReference type="InterPro" id="IPR045851">
    <property type="entry name" value="AMP-bd_C_sf"/>
</dbReference>
<dbReference type="Gene3D" id="1.10.1200.10">
    <property type="entry name" value="ACP-like"/>
    <property type="match status" value="1"/>
</dbReference>
<dbReference type="SMART" id="SM00823">
    <property type="entry name" value="PKS_PP"/>
    <property type="match status" value="1"/>
</dbReference>
<dbReference type="PROSITE" id="PS50075">
    <property type="entry name" value="CARRIER"/>
    <property type="match status" value="1"/>
</dbReference>
<name>H5XCV0_9PSEU</name>
<sequence>MSADVHPAPVHRLVGEQAALRPDAPAVTGARDRVTYRELDQRSNRLAHHLVESGVRPGALVAVCLPRSVESVVAPLAVLKAGGAYVPLDPEYPSERLGHMLTDARPAVLVTTSGVPLDGARVEHVVRLDRDSAALAARPAHAPDVAVDPADLAYVIYTSGSTGTPKGVQIPHAGLTNLVDWHVRRYGLGPGERTAHVAALGFDASVWEVWPTLASGATLLLPGDSDRTQPERLRDWLVDESVTVTFLPTPLAEEVLALPPRRGALRTLLTGGDALTTSPPPGTPFELVNHYGPTEASVVTTAGVVPPGTSGPPSIGTPITGFRVHVLDDDLRPVPDGEPGELCVGGAGVARGYLNRPGLTAERFVPDPHGPPGSRMYRTGDLVSRRDDGELEFRGRADDQIKLRGFRIELGEVEAAVAGHPAVARAAVVVREDRPGDRRLVAYVVPARHVRVAEAVSGDVLCQAAHHGRSFPDSYVPATLLPESRQVNDPASSRDIEAGLASLDGYLRERLPDHMVPSAVVVLDELPLTRNGKVDRKSLPAPALPAPVEVVAPRDVVEELIADAWYDVLGLPDRQPSVHDNFFALGGHSLLAAQLTARLRDLFGVELPTQVTLRAPTISALADEVRAREPVPGHLAAVAEQHRLVAGLSDEEVERMLAELGGSS</sequence>
<dbReference type="PANTHER" id="PTHR45527:SF1">
    <property type="entry name" value="FATTY ACID SYNTHASE"/>
    <property type="match status" value="1"/>
</dbReference>
<dbReference type="GO" id="GO:0044550">
    <property type="term" value="P:secondary metabolite biosynthetic process"/>
    <property type="evidence" value="ECO:0007669"/>
    <property type="project" value="TreeGrafter"/>
</dbReference>
<evidence type="ECO:0000259" key="4">
    <source>
        <dbReference type="PROSITE" id="PS50075"/>
    </source>
</evidence>
<dbReference type="Pfam" id="PF00550">
    <property type="entry name" value="PP-binding"/>
    <property type="match status" value="1"/>
</dbReference>
<accession>H5XCV0</accession>
<dbReference type="Pfam" id="PF00501">
    <property type="entry name" value="AMP-binding"/>
    <property type="match status" value="1"/>
</dbReference>
<dbReference type="GO" id="GO:0005737">
    <property type="term" value="C:cytoplasm"/>
    <property type="evidence" value="ECO:0007669"/>
    <property type="project" value="TreeGrafter"/>
</dbReference>
<keyword evidence="3" id="KW-0597">Phosphoprotein</keyword>
<gene>
    <name evidence="5" type="ORF">SaccyDRAFT_3515</name>
</gene>
<dbReference type="CDD" id="cd05930">
    <property type="entry name" value="A_NRPS"/>
    <property type="match status" value="1"/>
</dbReference>
<dbReference type="PROSITE" id="PS00455">
    <property type="entry name" value="AMP_BINDING"/>
    <property type="match status" value="1"/>
</dbReference>
<dbReference type="Gene3D" id="3.30.300.30">
    <property type="match status" value="1"/>
</dbReference>
<evidence type="ECO:0000313" key="5">
    <source>
        <dbReference type="EMBL" id="EHR62344.1"/>
    </source>
</evidence>
<dbReference type="EMBL" id="CM001440">
    <property type="protein sequence ID" value="EHR62344.1"/>
    <property type="molecule type" value="Genomic_DNA"/>
</dbReference>
<dbReference type="SUPFAM" id="SSF47336">
    <property type="entry name" value="ACP-like"/>
    <property type="match status" value="1"/>
</dbReference>
<dbReference type="FunFam" id="3.40.50.12780:FF:000012">
    <property type="entry name" value="Non-ribosomal peptide synthetase"/>
    <property type="match status" value="1"/>
</dbReference>
<dbReference type="STRING" id="882082.SaccyDRAFT_3515"/>
<dbReference type="PANTHER" id="PTHR45527">
    <property type="entry name" value="NONRIBOSOMAL PEPTIDE SYNTHETASE"/>
    <property type="match status" value="1"/>
</dbReference>
<dbReference type="InterPro" id="IPR009081">
    <property type="entry name" value="PP-bd_ACP"/>
</dbReference>
<dbReference type="HOGENOM" id="CLU_000022_2_12_11"/>
<dbReference type="Gene3D" id="3.40.50.980">
    <property type="match status" value="2"/>
</dbReference>
<dbReference type="FunFam" id="2.30.38.10:FF:000001">
    <property type="entry name" value="Non-ribosomal peptide synthetase PvdI"/>
    <property type="match status" value="1"/>
</dbReference>
<keyword evidence="2" id="KW-0596">Phosphopantetheine</keyword>
<organism evidence="5 6">
    <name type="scientific">Saccharomonospora cyanea NA-134</name>
    <dbReference type="NCBI Taxonomy" id="882082"/>
    <lineage>
        <taxon>Bacteria</taxon>
        <taxon>Bacillati</taxon>
        <taxon>Actinomycetota</taxon>
        <taxon>Actinomycetes</taxon>
        <taxon>Pseudonocardiales</taxon>
        <taxon>Pseudonocardiaceae</taxon>
        <taxon>Saccharomonospora</taxon>
    </lineage>
</organism>
<dbReference type="GO" id="GO:0043041">
    <property type="term" value="P:amino acid activation for nonribosomal peptide biosynthetic process"/>
    <property type="evidence" value="ECO:0007669"/>
    <property type="project" value="TreeGrafter"/>
</dbReference>
<evidence type="ECO:0000256" key="2">
    <source>
        <dbReference type="ARBA" id="ARBA00022450"/>
    </source>
</evidence>
<dbReference type="FunFam" id="3.40.50.980:FF:000001">
    <property type="entry name" value="Non-ribosomal peptide synthetase"/>
    <property type="match status" value="1"/>
</dbReference>
<proteinExistence type="predicted"/>
<dbReference type="InterPro" id="IPR006162">
    <property type="entry name" value="Ppantetheine_attach_site"/>
</dbReference>
<dbReference type="AlphaFoldDB" id="H5XCV0"/>
<dbReference type="InterPro" id="IPR036736">
    <property type="entry name" value="ACP-like_sf"/>
</dbReference>
<comment type="cofactor">
    <cofactor evidence="1">
        <name>pantetheine 4'-phosphate</name>
        <dbReference type="ChEBI" id="CHEBI:47942"/>
    </cofactor>
</comment>
<dbReference type="InterPro" id="IPR025110">
    <property type="entry name" value="AMP-bd_C"/>
</dbReference>
<dbReference type="Gene3D" id="2.30.38.10">
    <property type="entry name" value="Luciferase, Domain 3"/>
    <property type="match status" value="1"/>
</dbReference>
<dbReference type="Proteomes" id="UP000002791">
    <property type="component" value="Chromosome"/>
</dbReference>
<dbReference type="InterPro" id="IPR010071">
    <property type="entry name" value="AA_adenyl_dom"/>
</dbReference>
<dbReference type="NCBIfam" id="TIGR01733">
    <property type="entry name" value="AA-adenyl-dom"/>
    <property type="match status" value="1"/>
</dbReference>
<feature type="domain" description="Carrier" evidence="4">
    <location>
        <begin position="552"/>
        <end position="629"/>
    </location>
</feature>
<dbReference type="Pfam" id="PF13193">
    <property type="entry name" value="AMP-binding_C"/>
    <property type="match status" value="2"/>
</dbReference>
<dbReference type="SUPFAM" id="SSF56801">
    <property type="entry name" value="Acetyl-CoA synthetase-like"/>
    <property type="match status" value="1"/>
</dbReference>
<dbReference type="PRINTS" id="PR00154">
    <property type="entry name" value="AMPBINDING"/>
</dbReference>
<dbReference type="RefSeq" id="WP_005458093.1">
    <property type="nucleotide sequence ID" value="NZ_CM001440.1"/>
</dbReference>
<dbReference type="OrthoDB" id="3243414at2"/>
<dbReference type="InterPro" id="IPR020459">
    <property type="entry name" value="AMP-binding"/>
</dbReference>
<evidence type="ECO:0000256" key="3">
    <source>
        <dbReference type="ARBA" id="ARBA00022553"/>
    </source>
</evidence>
<reference evidence="5 6" key="1">
    <citation type="submission" date="2011-11" db="EMBL/GenBank/DDBJ databases">
        <title>The Noncontiguous Finished sequence of Saccharomonospora cyanea NA-134.</title>
        <authorList>
            <consortium name="US DOE Joint Genome Institute"/>
            <person name="Lucas S."/>
            <person name="Han J."/>
            <person name="Lapidus A."/>
            <person name="Cheng J.-F."/>
            <person name="Goodwin L."/>
            <person name="Pitluck S."/>
            <person name="Peters L."/>
            <person name="Ovchinnikova G."/>
            <person name="Lu M."/>
            <person name="Detter J.C."/>
            <person name="Han C."/>
            <person name="Tapia R."/>
            <person name="Land M."/>
            <person name="Hauser L."/>
            <person name="Kyrpides N."/>
            <person name="Ivanova N."/>
            <person name="Pagani I."/>
            <person name="Brambilla E.-M."/>
            <person name="Klenk H.-P."/>
            <person name="Woyke T."/>
        </authorList>
    </citation>
    <scope>NUCLEOTIDE SEQUENCE [LARGE SCALE GENOMIC DNA]</scope>
    <source>
        <strain evidence="5 6">NA-134</strain>
    </source>
</reference>
<dbReference type="GO" id="GO:0031177">
    <property type="term" value="F:phosphopantetheine binding"/>
    <property type="evidence" value="ECO:0007669"/>
    <property type="project" value="InterPro"/>
</dbReference>